<dbReference type="InterPro" id="IPR039701">
    <property type="entry name" value="HS1BP3"/>
</dbReference>
<dbReference type="EMBL" id="NBAG03000227">
    <property type="protein sequence ID" value="PNI72636.1"/>
    <property type="molecule type" value="Genomic_DNA"/>
</dbReference>
<gene>
    <name evidence="2" type="ORF">CK820_G0009669</name>
</gene>
<feature type="compositionally biased region" description="Acidic residues" evidence="1">
    <location>
        <begin position="9"/>
        <end position="20"/>
    </location>
</feature>
<accession>A0A2J8NLH9</accession>
<evidence type="ECO:0000313" key="3">
    <source>
        <dbReference type="Proteomes" id="UP000236370"/>
    </source>
</evidence>
<evidence type="ECO:0000313" key="2">
    <source>
        <dbReference type="EMBL" id="PNI72636.1"/>
    </source>
</evidence>
<dbReference type="PANTHER" id="PTHR14431">
    <property type="entry name" value="HCLS1-BINDING PROTEIN 3"/>
    <property type="match status" value="1"/>
</dbReference>
<sequence length="132" mass="14446">PIQSPKGEDAEESLEEEEALDPLGIMRSKKPKKHPKVAMKAKPLPRLTIFDEEVDPDERLFGPGRKLSPQDPSEDVSSRDPLKLFDDPDLGGAIPLGDSLLLPAACESGGPTPSLSHRDASEELFRQIQKEP</sequence>
<dbReference type="Proteomes" id="UP000236370">
    <property type="component" value="Unassembled WGS sequence"/>
</dbReference>
<feature type="compositionally biased region" description="Basic and acidic residues" evidence="1">
    <location>
        <begin position="76"/>
        <end position="86"/>
    </location>
</feature>
<feature type="region of interest" description="Disordered" evidence="1">
    <location>
        <begin position="1"/>
        <end position="90"/>
    </location>
</feature>
<reference evidence="2 3" key="1">
    <citation type="submission" date="2017-12" db="EMBL/GenBank/DDBJ databases">
        <title>High-resolution comparative analysis of great ape genomes.</title>
        <authorList>
            <person name="Pollen A."/>
            <person name="Hastie A."/>
            <person name="Hormozdiari F."/>
            <person name="Dougherty M."/>
            <person name="Liu R."/>
            <person name="Chaisson M."/>
            <person name="Hoppe E."/>
            <person name="Hill C."/>
            <person name="Pang A."/>
            <person name="Hillier L."/>
            <person name="Baker C."/>
            <person name="Armstrong J."/>
            <person name="Shendure J."/>
            <person name="Paten B."/>
            <person name="Wilson R."/>
            <person name="Chao H."/>
            <person name="Schneider V."/>
            <person name="Ventura M."/>
            <person name="Kronenberg Z."/>
            <person name="Murali S."/>
            <person name="Gordon D."/>
            <person name="Cantsilieris S."/>
            <person name="Munson K."/>
            <person name="Nelson B."/>
            <person name="Raja A."/>
            <person name="Underwood J."/>
            <person name="Diekhans M."/>
            <person name="Fiddes I."/>
            <person name="Haussler D."/>
            <person name="Eichler E."/>
        </authorList>
    </citation>
    <scope>NUCLEOTIDE SEQUENCE [LARGE SCALE GENOMIC DNA]</scope>
    <source>
        <strain evidence="2">Yerkes chimp pedigree #C0471</strain>
    </source>
</reference>
<protein>
    <submittedName>
        <fullName evidence="2">HS1BP3 isoform 6</fullName>
    </submittedName>
</protein>
<feature type="compositionally biased region" description="Basic residues" evidence="1">
    <location>
        <begin position="27"/>
        <end position="39"/>
    </location>
</feature>
<organism evidence="2 3">
    <name type="scientific">Pan troglodytes</name>
    <name type="common">Chimpanzee</name>
    <dbReference type="NCBI Taxonomy" id="9598"/>
    <lineage>
        <taxon>Eukaryota</taxon>
        <taxon>Metazoa</taxon>
        <taxon>Chordata</taxon>
        <taxon>Craniata</taxon>
        <taxon>Vertebrata</taxon>
        <taxon>Euteleostomi</taxon>
        <taxon>Mammalia</taxon>
        <taxon>Eutheria</taxon>
        <taxon>Euarchontoglires</taxon>
        <taxon>Primates</taxon>
        <taxon>Haplorrhini</taxon>
        <taxon>Catarrhini</taxon>
        <taxon>Hominidae</taxon>
        <taxon>Pan</taxon>
    </lineage>
</organism>
<feature type="non-terminal residue" evidence="2">
    <location>
        <position position="1"/>
    </location>
</feature>
<proteinExistence type="predicted"/>
<evidence type="ECO:0000256" key="1">
    <source>
        <dbReference type="SAM" id="MobiDB-lite"/>
    </source>
</evidence>
<comment type="caution">
    <text evidence="2">The sequence shown here is derived from an EMBL/GenBank/DDBJ whole genome shotgun (WGS) entry which is preliminary data.</text>
</comment>
<name>A0A2J8NLH9_PANTR</name>
<dbReference type="PANTHER" id="PTHR14431:SF1">
    <property type="entry name" value="HCLS1-BINDING PROTEIN 3"/>
    <property type="match status" value="1"/>
</dbReference>
<dbReference type="AlphaFoldDB" id="A0A2J8NLH9"/>